<evidence type="ECO:0000256" key="5">
    <source>
        <dbReference type="ARBA" id="ARBA00022617"/>
    </source>
</evidence>
<dbReference type="OrthoDB" id="1470350at2759"/>
<evidence type="ECO:0000313" key="13">
    <source>
        <dbReference type="EMBL" id="ESK91357.1"/>
    </source>
</evidence>
<dbReference type="GO" id="GO:0004497">
    <property type="term" value="F:monooxygenase activity"/>
    <property type="evidence" value="ECO:0007669"/>
    <property type="project" value="UniProtKB-KW"/>
</dbReference>
<dbReference type="PANTHER" id="PTHR24305:SF166">
    <property type="entry name" value="CYTOCHROME P450 12A4, MITOCHONDRIAL-RELATED"/>
    <property type="match status" value="1"/>
</dbReference>
<dbReference type="Gene3D" id="1.10.630.10">
    <property type="entry name" value="Cytochrome P450"/>
    <property type="match status" value="1"/>
</dbReference>
<dbReference type="GO" id="GO:0016020">
    <property type="term" value="C:membrane"/>
    <property type="evidence" value="ECO:0007669"/>
    <property type="project" value="UniProtKB-SubCell"/>
</dbReference>
<dbReference type="GO" id="GO:0020037">
    <property type="term" value="F:heme binding"/>
    <property type="evidence" value="ECO:0007669"/>
    <property type="project" value="InterPro"/>
</dbReference>
<dbReference type="Pfam" id="PF00067">
    <property type="entry name" value="p450"/>
    <property type="match status" value="1"/>
</dbReference>
<comment type="subcellular location">
    <subcellularLocation>
        <location evidence="2">Membrane</location>
    </subcellularLocation>
</comment>
<dbReference type="GO" id="GO:0005506">
    <property type="term" value="F:iron ion binding"/>
    <property type="evidence" value="ECO:0007669"/>
    <property type="project" value="InterPro"/>
</dbReference>
<keyword evidence="6" id="KW-0812">Transmembrane</keyword>
<keyword evidence="7" id="KW-0479">Metal-binding</keyword>
<keyword evidence="9" id="KW-0560">Oxidoreductase</keyword>
<reference evidence="13 14" key="1">
    <citation type="journal article" date="2014" name="BMC Genomics">
        <title>Genome and secretome analysis of the hemibiotrophic fungal pathogen, Moniliophthora roreri, which causes frosty pod rot disease of cacao: mechanisms of the biotrophic and necrotrophic phases.</title>
        <authorList>
            <person name="Meinhardt L.W."/>
            <person name="Costa G.G.L."/>
            <person name="Thomazella D.P.T."/>
            <person name="Teixeira P.J.P.L."/>
            <person name="Carazzolle M.F."/>
            <person name="Schuster S.C."/>
            <person name="Carlson J.E."/>
            <person name="Guiltinan M.J."/>
            <person name="Mieczkowski P."/>
            <person name="Farmer A."/>
            <person name="Ramaraj T."/>
            <person name="Crozier J."/>
            <person name="Davis R.E."/>
            <person name="Shao J."/>
            <person name="Melnick R.L."/>
            <person name="Pereira G.A.G."/>
            <person name="Bailey B.A."/>
        </authorList>
    </citation>
    <scope>NUCLEOTIDE SEQUENCE [LARGE SCALE GENOMIC DNA]</scope>
    <source>
        <strain evidence="13 14">MCA 2997</strain>
    </source>
</reference>
<evidence type="ECO:0000256" key="9">
    <source>
        <dbReference type="ARBA" id="ARBA00023002"/>
    </source>
</evidence>
<evidence type="ECO:0000256" key="1">
    <source>
        <dbReference type="ARBA" id="ARBA00001971"/>
    </source>
</evidence>
<dbReference type="PANTHER" id="PTHR24305">
    <property type="entry name" value="CYTOCHROME P450"/>
    <property type="match status" value="1"/>
</dbReference>
<dbReference type="GO" id="GO:0016705">
    <property type="term" value="F:oxidoreductase activity, acting on paired donors, with incorporation or reduction of molecular oxygen"/>
    <property type="evidence" value="ECO:0007669"/>
    <property type="project" value="InterPro"/>
</dbReference>
<dbReference type="InterPro" id="IPR050121">
    <property type="entry name" value="Cytochrome_P450_monoxygenase"/>
</dbReference>
<dbReference type="Proteomes" id="UP000017559">
    <property type="component" value="Unassembled WGS sequence"/>
</dbReference>
<name>V2XCB0_MONRO</name>
<proteinExistence type="inferred from homology"/>
<evidence type="ECO:0000256" key="12">
    <source>
        <dbReference type="ARBA" id="ARBA00023136"/>
    </source>
</evidence>
<comment type="cofactor">
    <cofactor evidence="1">
        <name>heme</name>
        <dbReference type="ChEBI" id="CHEBI:30413"/>
    </cofactor>
</comment>
<keyword evidence="5" id="KW-0349">Heme</keyword>
<evidence type="ECO:0000256" key="3">
    <source>
        <dbReference type="ARBA" id="ARBA00004721"/>
    </source>
</evidence>
<evidence type="ECO:0000256" key="6">
    <source>
        <dbReference type="ARBA" id="ARBA00022692"/>
    </source>
</evidence>
<comment type="similarity">
    <text evidence="4">Belongs to the cytochrome P450 family.</text>
</comment>
<comment type="caution">
    <text evidence="13">The sequence shown here is derived from an EMBL/GenBank/DDBJ whole genome shotgun (WGS) entry which is preliminary data.</text>
</comment>
<dbReference type="InterPro" id="IPR036396">
    <property type="entry name" value="Cyt_P450_sf"/>
</dbReference>
<comment type="pathway">
    <text evidence="3">Secondary metabolite biosynthesis; terpenoid biosynthesis.</text>
</comment>
<accession>V2XCB0</accession>
<evidence type="ECO:0000313" key="14">
    <source>
        <dbReference type="Proteomes" id="UP000017559"/>
    </source>
</evidence>
<evidence type="ECO:0000256" key="11">
    <source>
        <dbReference type="ARBA" id="ARBA00023033"/>
    </source>
</evidence>
<gene>
    <name evidence="13" type="ORF">Moror_2761</name>
</gene>
<keyword evidence="11" id="KW-0503">Monooxygenase</keyword>
<keyword evidence="10" id="KW-0408">Iron</keyword>
<evidence type="ECO:0000256" key="10">
    <source>
        <dbReference type="ARBA" id="ARBA00023004"/>
    </source>
</evidence>
<evidence type="ECO:0000256" key="8">
    <source>
        <dbReference type="ARBA" id="ARBA00022989"/>
    </source>
</evidence>
<dbReference type="AlphaFoldDB" id="V2XCB0"/>
<dbReference type="HOGENOM" id="CLU_001570_5_11_1"/>
<protein>
    <submittedName>
        <fullName evidence="13">Cytochrome p450</fullName>
    </submittedName>
</protein>
<sequence>MLLTSTIILSGIIVLISRWLLQRRRDTAVLNKIPGPRSTSWVKGHLGELNSPHSWEYHEMMESIGPTVTYPSWFGSRTLYTFDLKAMHYILVKDSASWEFGTGFLYLNKLLFGPGLLSNPGEIHRRQRKQLTPVFSIAHMRGMVPIFTQVTEKLRGTIAKKVAEGPQEIEMLSWLSRTAFELIGQSGLGTSFDTLSDDEGAHPFSGIVKELSPYFSRAAVWADPLPWIMKIGSASFRHFIVQKVPWSIFTDGEKIAYYMWDVSKEIYLEKKRALEAGEEAVKEQLTRGKDILSILMNENTKVNADNRLNEDEILAQYSYYPSIRLVLSYCNHARTIMFAAMDTTSSALARTLDVLSKHADVQNKLRQEILEARRNNDGKDLNYDQLVNMPYLDAICRETLRLYAPVIRSVRTSTRDTVIPLATPMTGTDGNLISEIPVPKGTDVYVSLIGSNRSSEIWGPDAGDWKPERWLAPLPSTVTDARIPGVYSNLMTFNAGSRSCM</sequence>
<evidence type="ECO:0000256" key="2">
    <source>
        <dbReference type="ARBA" id="ARBA00004370"/>
    </source>
</evidence>
<keyword evidence="14" id="KW-1185">Reference proteome</keyword>
<keyword evidence="12" id="KW-0472">Membrane</keyword>
<evidence type="ECO:0000256" key="4">
    <source>
        <dbReference type="ARBA" id="ARBA00010617"/>
    </source>
</evidence>
<evidence type="ECO:0000256" key="7">
    <source>
        <dbReference type="ARBA" id="ARBA00022723"/>
    </source>
</evidence>
<dbReference type="KEGG" id="mrr:Moror_2761"/>
<organism evidence="13 14">
    <name type="scientific">Moniliophthora roreri (strain MCA 2997)</name>
    <name type="common">Cocoa frosty pod rot fungus</name>
    <name type="synonym">Crinipellis roreri</name>
    <dbReference type="NCBI Taxonomy" id="1381753"/>
    <lineage>
        <taxon>Eukaryota</taxon>
        <taxon>Fungi</taxon>
        <taxon>Dikarya</taxon>
        <taxon>Basidiomycota</taxon>
        <taxon>Agaricomycotina</taxon>
        <taxon>Agaricomycetes</taxon>
        <taxon>Agaricomycetidae</taxon>
        <taxon>Agaricales</taxon>
        <taxon>Marasmiineae</taxon>
        <taxon>Marasmiaceae</taxon>
        <taxon>Moniliophthora</taxon>
    </lineage>
</organism>
<dbReference type="SUPFAM" id="SSF48264">
    <property type="entry name" value="Cytochrome P450"/>
    <property type="match status" value="1"/>
</dbReference>
<dbReference type="EMBL" id="AWSO01000352">
    <property type="protein sequence ID" value="ESK91357.1"/>
    <property type="molecule type" value="Genomic_DNA"/>
</dbReference>
<keyword evidence="8" id="KW-1133">Transmembrane helix</keyword>
<dbReference type="InterPro" id="IPR001128">
    <property type="entry name" value="Cyt_P450"/>
</dbReference>